<dbReference type="Proteomes" id="UP000007174">
    <property type="component" value="Unassembled WGS sequence"/>
</dbReference>
<sequence>MMVCGLSRTHVQALRKTLTCYGLLGRVPFHNLFHFGHSTKCAQLQYLACRWPGIASALLSVVILKSNCDSNHTKTKATMFLDF</sequence>
<dbReference type="AlphaFoldDB" id="H1VVL4"/>
<evidence type="ECO:0000313" key="2">
    <source>
        <dbReference type="Proteomes" id="UP000007174"/>
    </source>
</evidence>
<dbReference type="VEuPathDB" id="FungiDB:CH63R_08393"/>
<dbReference type="HOGENOM" id="CLU_2542462_0_0_1"/>
<proteinExistence type="predicted"/>
<gene>
    <name evidence="1" type="ORF">CH063_13730</name>
</gene>
<protein>
    <submittedName>
        <fullName evidence="1">Uncharacterized protein</fullName>
    </submittedName>
</protein>
<reference evidence="2" key="1">
    <citation type="journal article" date="2012" name="Nat. Genet.">
        <title>Lifestyle transitions in plant pathogenic Colletotrichum fungi deciphered by genome and transcriptome analyses.</title>
        <authorList>
            <person name="O'Connell R.J."/>
            <person name="Thon M.R."/>
            <person name="Hacquard S."/>
            <person name="Amyotte S.G."/>
            <person name="Kleemann J."/>
            <person name="Torres M.F."/>
            <person name="Damm U."/>
            <person name="Buiate E.A."/>
            <person name="Epstein L."/>
            <person name="Alkan N."/>
            <person name="Altmueller J."/>
            <person name="Alvarado-Balderrama L."/>
            <person name="Bauser C.A."/>
            <person name="Becker C."/>
            <person name="Birren B.W."/>
            <person name="Chen Z."/>
            <person name="Choi J."/>
            <person name="Crouch J.A."/>
            <person name="Duvick J.P."/>
            <person name="Farman M.A."/>
            <person name="Gan P."/>
            <person name="Heiman D."/>
            <person name="Henrissat B."/>
            <person name="Howard R.J."/>
            <person name="Kabbage M."/>
            <person name="Koch C."/>
            <person name="Kracher B."/>
            <person name="Kubo Y."/>
            <person name="Law A.D."/>
            <person name="Lebrun M.-H."/>
            <person name="Lee Y.-H."/>
            <person name="Miyara I."/>
            <person name="Moore N."/>
            <person name="Neumann U."/>
            <person name="Nordstroem K."/>
            <person name="Panaccione D.G."/>
            <person name="Panstruga R."/>
            <person name="Place M."/>
            <person name="Proctor R.H."/>
            <person name="Prusky D."/>
            <person name="Rech G."/>
            <person name="Reinhardt R."/>
            <person name="Rollins J.A."/>
            <person name="Rounsley S."/>
            <person name="Schardl C.L."/>
            <person name="Schwartz D.C."/>
            <person name="Shenoy N."/>
            <person name="Shirasu K."/>
            <person name="Sikhakolli U.R."/>
            <person name="Stueber K."/>
            <person name="Sukno S.A."/>
            <person name="Sweigard J.A."/>
            <person name="Takano Y."/>
            <person name="Takahara H."/>
            <person name="Trail F."/>
            <person name="van der Does H.C."/>
            <person name="Voll L.M."/>
            <person name="Will I."/>
            <person name="Young S."/>
            <person name="Zeng Q."/>
            <person name="Zhang J."/>
            <person name="Zhou S."/>
            <person name="Dickman M.B."/>
            <person name="Schulze-Lefert P."/>
            <person name="Ver Loren van Themaat E."/>
            <person name="Ma L.-J."/>
            <person name="Vaillancourt L.J."/>
        </authorList>
    </citation>
    <scope>NUCLEOTIDE SEQUENCE [LARGE SCALE GENOMIC DNA]</scope>
    <source>
        <strain evidence="2">IMI 349063</strain>
    </source>
</reference>
<accession>H1VVL4</accession>
<evidence type="ECO:0000313" key="1">
    <source>
        <dbReference type="EMBL" id="CCF44274.1"/>
    </source>
</evidence>
<name>H1VVL4_COLHI</name>
<dbReference type="EMBL" id="CACQ02006766">
    <property type="protein sequence ID" value="CCF44274.1"/>
    <property type="molecule type" value="Genomic_DNA"/>
</dbReference>
<organism evidence="1 2">
    <name type="scientific">Colletotrichum higginsianum (strain IMI 349063)</name>
    <name type="common">Crucifer anthracnose fungus</name>
    <dbReference type="NCBI Taxonomy" id="759273"/>
    <lineage>
        <taxon>Eukaryota</taxon>
        <taxon>Fungi</taxon>
        <taxon>Dikarya</taxon>
        <taxon>Ascomycota</taxon>
        <taxon>Pezizomycotina</taxon>
        <taxon>Sordariomycetes</taxon>
        <taxon>Hypocreomycetidae</taxon>
        <taxon>Glomerellales</taxon>
        <taxon>Glomerellaceae</taxon>
        <taxon>Colletotrichum</taxon>
        <taxon>Colletotrichum destructivum species complex</taxon>
    </lineage>
</organism>